<keyword evidence="2" id="KW-1185">Reference proteome</keyword>
<gene>
    <name evidence="1" type="ORF">GCM10009775_06390</name>
</gene>
<protein>
    <recommendedName>
        <fullName evidence="3">STAS/SEC14 domain-containing protein</fullName>
    </recommendedName>
</protein>
<name>A0ABP5ALA6_9MICO</name>
<dbReference type="Gene3D" id="3.40.50.10600">
    <property type="entry name" value="SpoIIaa-like domains"/>
    <property type="match status" value="1"/>
</dbReference>
<dbReference type="Pfam" id="PF11964">
    <property type="entry name" value="SpoIIAA-like"/>
    <property type="match status" value="1"/>
</dbReference>
<accession>A0ABP5ALA6</accession>
<comment type="caution">
    <text evidence="1">The sequence shown here is derived from an EMBL/GenBank/DDBJ whole genome shotgun (WGS) entry which is preliminary data.</text>
</comment>
<evidence type="ECO:0008006" key="3">
    <source>
        <dbReference type="Google" id="ProtNLM"/>
    </source>
</evidence>
<dbReference type="RefSeq" id="WP_248145368.1">
    <property type="nucleotide sequence ID" value="NZ_BAAAOF010000002.1"/>
</dbReference>
<dbReference type="EMBL" id="BAAAOF010000002">
    <property type="protein sequence ID" value="GAA1916675.1"/>
    <property type="molecule type" value="Genomic_DNA"/>
</dbReference>
<proteinExistence type="predicted"/>
<dbReference type="InterPro" id="IPR038396">
    <property type="entry name" value="SpoIIAA-like_sf"/>
</dbReference>
<evidence type="ECO:0000313" key="2">
    <source>
        <dbReference type="Proteomes" id="UP001501343"/>
    </source>
</evidence>
<dbReference type="SUPFAM" id="SSF52091">
    <property type="entry name" value="SpoIIaa-like"/>
    <property type="match status" value="1"/>
</dbReference>
<dbReference type="Proteomes" id="UP001501343">
    <property type="component" value="Unassembled WGS sequence"/>
</dbReference>
<dbReference type="InterPro" id="IPR036513">
    <property type="entry name" value="STAS_dom_sf"/>
</dbReference>
<organism evidence="1 2">
    <name type="scientific">Microbacterium aoyamense</name>
    <dbReference type="NCBI Taxonomy" id="344166"/>
    <lineage>
        <taxon>Bacteria</taxon>
        <taxon>Bacillati</taxon>
        <taxon>Actinomycetota</taxon>
        <taxon>Actinomycetes</taxon>
        <taxon>Micrococcales</taxon>
        <taxon>Microbacteriaceae</taxon>
        <taxon>Microbacterium</taxon>
    </lineage>
</organism>
<dbReference type="InterPro" id="IPR021866">
    <property type="entry name" value="SpoIIAA-like"/>
</dbReference>
<sequence>MIETLPDLPDGVLGFRAVGTVEASDYKTVVDPAIDAVVAAGGKVDLVFVMGEEFERYSLGALWQDALLEGEPSRAWGRIALVTDHTVIGEIIHGIAFLFPCDLKFFPVAKQADAIAWAGGESAV</sequence>
<reference evidence="2" key="1">
    <citation type="journal article" date="2019" name="Int. J. Syst. Evol. Microbiol.">
        <title>The Global Catalogue of Microorganisms (GCM) 10K type strain sequencing project: providing services to taxonomists for standard genome sequencing and annotation.</title>
        <authorList>
            <consortium name="The Broad Institute Genomics Platform"/>
            <consortium name="The Broad Institute Genome Sequencing Center for Infectious Disease"/>
            <person name="Wu L."/>
            <person name="Ma J."/>
        </authorList>
    </citation>
    <scope>NUCLEOTIDE SEQUENCE [LARGE SCALE GENOMIC DNA]</scope>
    <source>
        <strain evidence="2">JCM 14900</strain>
    </source>
</reference>
<evidence type="ECO:0000313" key="1">
    <source>
        <dbReference type="EMBL" id="GAA1916675.1"/>
    </source>
</evidence>